<evidence type="ECO:0000313" key="3">
    <source>
        <dbReference type="Proteomes" id="UP001152561"/>
    </source>
</evidence>
<reference evidence="3" key="1">
    <citation type="journal article" date="2023" name="Proc. Natl. Acad. Sci. U.S.A.">
        <title>Genomic and structural basis for evolution of tropane alkaloid biosynthesis.</title>
        <authorList>
            <person name="Wanga Y.-J."/>
            <person name="Taina T."/>
            <person name="Yua J.-Y."/>
            <person name="Lia J."/>
            <person name="Xua B."/>
            <person name="Chenc J."/>
            <person name="D'Auriad J.C."/>
            <person name="Huanga J.-P."/>
            <person name="Huanga S.-X."/>
        </authorList>
    </citation>
    <scope>NUCLEOTIDE SEQUENCE [LARGE SCALE GENOMIC DNA]</scope>
    <source>
        <strain evidence="3">cv. KIB-2019</strain>
    </source>
</reference>
<gene>
    <name evidence="2" type="ORF">K7X08_036427</name>
</gene>
<name>A0A9Q1L602_9SOLA</name>
<dbReference type="EMBL" id="JAJAGQ010000022">
    <property type="protein sequence ID" value="KAJ8529592.1"/>
    <property type="molecule type" value="Genomic_DNA"/>
</dbReference>
<dbReference type="Gene3D" id="1.10.10.10">
    <property type="entry name" value="Winged helix-like DNA-binding domain superfamily/Winged helix DNA-binding domain"/>
    <property type="match status" value="1"/>
</dbReference>
<organism evidence="2 3">
    <name type="scientific">Anisodus acutangulus</name>
    <dbReference type="NCBI Taxonomy" id="402998"/>
    <lineage>
        <taxon>Eukaryota</taxon>
        <taxon>Viridiplantae</taxon>
        <taxon>Streptophyta</taxon>
        <taxon>Embryophyta</taxon>
        <taxon>Tracheophyta</taxon>
        <taxon>Spermatophyta</taxon>
        <taxon>Magnoliopsida</taxon>
        <taxon>eudicotyledons</taxon>
        <taxon>Gunneridae</taxon>
        <taxon>Pentapetalae</taxon>
        <taxon>asterids</taxon>
        <taxon>lamiids</taxon>
        <taxon>Solanales</taxon>
        <taxon>Solanaceae</taxon>
        <taxon>Solanoideae</taxon>
        <taxon>Hyoscyameae</taxon>
        <taxon>Anisodus</taxon>
    </lineage>
</organism>
<sequence>MEQARKMQKYCELKTECCRKLLPEHFGDPLTKTPCKNGQLSQVFLVKVLHFVPREGPEYKSQASNAQPPKISVLNMYARMEMVSFKVLSSYGIHGSVLIK</sequence>
<dbReference type="OrthoDB" id="10261556at2759"/>
<dbReference type="Proteomes" id="UP001152561">
    <property type="component" value="Unassembled WGS sequence"/>
</dbReference>
<comment type="caution">
    <text evidence="2">The sequence shown here is derived from an EMBL/GenBank/DDBJ whole genome shotgun (WGS) entry which is preliminary data.</text>
</comment>
<dbReference type="InterPro" id="IPR036388">
    <property type="entry name" value="WH-like_DNA-bd_sf"/>
</dbReference>
<protein>
    <recommendedName>
        <fullName evidence="1">ATP-dependent DNA helicase RecQ zinc-binding domain-containing protein</fullName>
    </recommendedName>
</protein>
<proteinExistence type="predicted"/>
<feature type="domain" description="ATP-dependent DNA helicase RecQ zinc-binding" evidence="1">
    <location>
        <begin position="2"/>
        <end position="37"/>
    </location>
</feature>
<evidence type="ECO:0000259" key="1">
    <source>
        <dbReference type="Pfam" id="PF16124"/>
    </source>
</evidence>
<accession>A0A9Q1L602</accession>
<dbReference type="Pfam" id="PF16124">
    <property type="entry name" value="RecQ_Zn_bind"/>
    <property type="match status" value="1"/>
</dbReference>
<dbReference type="InterPro" id="IPR032284">
    <property type="entry name" value="RecQ_Zn-bd"/>
</dbReference>
<dbReference type="AlphaFoldDB" id="A0A9Q1L602"/>
<evidence type="ECO:0000313" key="2">
    <source>
        <dbReference type="EMBL" id="KAJ8529592.1"/>
    </source>
</evidence>
<keyword evidence="3" id="KW-1185">Reference proteome</keyword>